<evidence type="ECO:0000313" key="2">
    <source>
        <dbReference type="EMBL" id="MFC7319143.1"/>
    </source>
</evidence>
<accession>A0ABD6AEZ4</accession>
<feature type="compositionally biased region" description="Polar residues" evidence="1">
    <location>
        <begin position="1"/>
        <end position="11"/>
    </location>
</feature>
<dbReference type="EMBL" id="JBHTBF010000003">
    <property type="protein sequence ID" value="MFC7319143.1"/>
    <property type="molecule type" value="Genomic_DNA"/>
</dbReference>
<dbReference type="Proteomes" id="UP001596547">
    <property type="component" value="Unassembled WGS sequence"/>
</dbReference>
<comment type="caution">
    <text evidence="2">The sequence shown here is derived from an EMBL/GenBank/DDBJ whole genome shotgun (WGS) entry which is preliminary data.</text>
</comment>
<name>A0ABD6AEZ4_9EURY</name>
<proteinExistence type="predicted"/>
<evidence type="ECO:0000256" key="1">
    <source>
        <dbReference type="SAM" id="MobiDB-lite"/>
    </source>
</evidence>
<evidence type="ECO:0000313" key="3">
    <source>
        <dbReference type="Proteomes" id="UP001596547"/>
    </source>
</evidence>
<dbReference type="RefSeq" id="WP_276306033.1">
    <property type="nucleotide sequence ID" value="NZ_CP119993.1"/>
</dbReference>
<reference evidence="2 3" key="1">
    <citation type="journal article" date="2019" name="Int. J. Syst. Evol. Microbiol.">
        <title>The Global Catalogue of Microorganisms (GCM) 10K type strain sequencing project: providing services to taxonomists for standard genome sequencing and annotation.</title>
        <authorList>
            <consortium name="The Broad Institute Genomics Platform"/>
            <consortium name="The Broad Institute Genome Sequencing Center for Infectious Disease"/>
            <person name="Wu L."/>
            <person name="Ma J."/>
        </authorList>
    </citation>
    <scope>NUCLEOTIDE SEQUENCE [LARGE SCALE GENOMIC DNA]</scope>
    <source>
        <strain evidence="2 3">PSR21</strain>
    </source>
</reference>
<feature type="region of interest" description="Disordered" evidence="1">
    <location>
        <begin position="1"/>
        <end position="48"/>
    </location>
</feature>
<sequence>MGMFERTTSVFDNAMVLDEEYQPDEIRERDEELEQYRRGTKTPPRHDP</sequence>
<feature type="compositionally biased region" description="Basic and acidic residues" evidence="1">
    <location>
        <begin position="24"/>
        <end position="37"/>
    </location>
</feature>
<keyword evidence="3" id="KW-1185">Reference proteome</keyword>
<gene>
    <name evidence="2" type="ORF">ACFQPE_20450</name>
</gene>
<dbReference type="GeneID" id="79317665"/>
<dbReference type="AlphaFoldDB" id="A0ABD6AEZ4"/>
<protein>
    <submittedName>
        <fullName evidence="2">Uncharacterized protein</fullName>
    </submittedName>
</protein>
<organism evidence="2 3">
    <name type="scientific">Halomarina halobia</name>
    <dbReference type="NCBI Taxonomy" id="3033386"/>
    <lineage>
        <taxon>Archaea</taxon>
        <taxon>Methanobacteriati</taxon>
        <taxon>Methanobacteriota</taxon>
        <taxon>Stenosarchaea group</taxon>
        <taxon>Halobacteria</taxon>
        <taxon>Halobacteriales</taxon>
        <taxon>Natronomonadaceae</taxon>
        <taxon>Halomarina</taxon>
    </lineage>
</organism>